<name>A0A5B7K1R6_PORTR</name>
<proteinExistence type="predicted"/>
<organism evidence="1 2">
    <name type="scientific">Portunus trituberculatus</name>
    <name type="common">Swimming crab</name>
    <name type="synonym">Neptunus trituberculatus</name>
    <dbReference type="NCBI Taxonomy" id="210409"/>
    <lineage>
        <taxon>Eukaryota</taxon>
        <taxon>Metazoa</taxon>
        <taxon>Ecdysozoa</taxon>
        <taxon>Arthropoda</taxon>
        <taxon>Crustacea</taxon>
        <taxon>Multicrustacea</taxon>
        <taxon>Malacostraca</taxon>
        <taxon>Eumalacostraca</taxon>
        <taxon>Eucarida</taxon>
        <taxon>Decapoda</taxon>
        <taxon>Pleocyemata</taxon>
        <taxon>Brachyura</taxon>
        <taxon>Eubrachyura</taxon>
        <taxon>Portunoidea</taxon>
        <taxon>Portunidae</taxon>
        <taxon>Portuninae</taxon>
        <taxon>Portunus</taxon>
    </lineage>
</organism>
<keyword evidence="2" id="KW-1185">Reference proteome</keyword>
<dbReference type="Proteomes" id="UP000324222">
    <property type="component" value="Unassembled WGS sequence"/>
</dbReference>
<dbReference type="AlphaFoldDB" id="A0A5B7K1R6"/>
<accession>A0A5B7K1R6</accession>
<evidence type="ECO:0000313" key="1">
    <source>
        <dbReference type="EMBL" id="MPD04292.1"/>
    </source>
</evidence>
<dbReference type="EMBL" id="VSRR010140342">
    <property type="protein sequence ID" value="MPD04292.1"/>
    <property type="molecule type" value="Genomic_DNA"/>
</dbReference>
<reference evidence="1 2" key="1">
    <citation type="submission" date="2019-05" db="EMBL/GenBank/DDBJ databases">
        <title>Another draft genome of Portunus trituberculatus and its Hox gene families provides insights of decapod evolution.</title>
        <authorList>
            <person name="Jeong J.-H."/>
            <person name="Song I."/>
            <person name="Kim S."/>
            <person name="Choi T."/>
            <person name="Kim D."/>
            <person name="Ryu S."/>
            <person name="Kim W."/>
        </authorList>
    </citation>
    <scope>NUCLEOTIDE SEQUENCE [LARGE SCALE GENOMIC DNA]</scope>
    <source>
        <tissue evidence="1">Muscle</tissue>
    </source>
</reference>
<sequence length="71" mass="7946">MGLSKGEVVFYRLKIRSETTNVAKFMKKKLRKVSRCFGSPPREQSNLGTFIVPSPEWDSKAGLGVTILNSE</sequence>
<comment type="caution">
    <text evidence="1">The sequence shown here is derived from an EMBL/GenBank/DDBJ whole genome shotgun (WGS) entry which is preliminary data.</text>
</comment>
<protein>
    <submittedName>
        <fullName evidence="1">Uncharacterized protein</fullName>
    </submittedName>
</protein>
<gene>
    <name evidence="1" type="ORF">E2C01_099971</name>
</gene>
<evidence type="ECO:0000313" key="2">
    <source>
        <dbReference type="Proteomes" id="UP000324222"/>
    </source>
</evidence>